<gene>
    <name evidence="2" type="ORF">CDQ92_13340</name>
</gene>
<dbReference type="AlphaFoldDB" id="A0A246JRX0"/>
<dbReference type="Proteomes" id="UP000197361">
    <property type="component" value="Unassembled WGS sequence"/>
</dbReference>
<comment type="caution">
    <text evidence="2">The sequence shown here is derived from an EMBL/GenBank/DDBJ whole genome shotgun (WGS) entry which is preliminary data.</text>
</comment>
<keyword evidence="3" id="KW-1185">Reference proteome</keyword>
<name>A0A246JRX0_9SPHN</name>
<feature type="region of interest" description="Disordered" evidence="1">
    <location>
        <begin position="1"/>
        <end position="30"/>
    </location>
</feature>
<reference evidence="2 3" key="1">
    <citation type="journal article" date="2010" name="Int. J. Syst. Evol. Microbiol.">
        <title>Sphingopyxis bauzanensis sp. nov., a psychrophilic bacterium isolated from soil.</title>
        <authorList>
            <person name="Zhang D.C."/>
            <person name="Liu H.C."/>
            <person name="Xin Y.H."/>
            <person name="Zhou Y.G."/>
            <person name="Schinner F."/>
            <person name="Margesin R."/>
        </authorList>
    </citation>
    <scope>NUCLEOTIDE SEQUENCE [LARGE SCALE GENOMIC DNA]</scope>
    <source>
        <strain evidence="2 3">DSM 22271</strain>
    </source>
</reference>
<organism evidence="2 3">
    <name type="scientific">Sphingopyxis bauzanensis</name>
    <dbReference type="NCBI Taxonomy" id="651663"/>
    <lineage>
        <taxon>Bacteria</taxon>
        <taxon>Pseudomonadati</taxon>
        <taxon>Pseudomonadota</taxon>
        <taxon>Alphaproteobacteria</taxon>
        <taxon>Sphingomonadales</taxon>
        <taxon>Sphingomonadaceae</taxon>
        <taxon>Sphingopyxis</taxon>
    </lineage>
</organism>
<proteinExistence type="predicted"/>
<evidence type="ECO:0000256" key="1">
    <source>
        <dbReference type="SAM" id="MobiDB-lite"/>
    </source>
</evidence>
<dbReference type="EMBL" id="NISK01000003">
    <property type="protein sequence ID" value="OWQ95760.1"/>
    <property type="molecule type" value="Genomic_DNA"/>
</dbReference>
<accession>A0A246JRX0</accession>
<protein>
    <submittedName>
        <fullName evidence="2">Uncharacterized protein</fullName>
    </submittedName>
</protein>
<evidence type="ECO:0000313" key="3">
    <source>
        <dbReference type="Proteomes" id="UP000197361"/>
    </source>
</evidence>
<evidence type="ECO:0000313" key="2">
    <source>
        <dbReference type="EMBL" id="OWQ95760.1"/>
    </source>
</evidence>
<sequence length="172" mass="18180">MKGALPQAARAAGLRPEPASPSQQSSIPNAGLVELVERGAKPSAALDREIALAVGWHRYSPSEIGRKNPGWIAPEDFIGEYVRGDGRRTPKLDSLHGTDIWREPRPYSTSIDAAMTLVPPGHIFGCGSKDATGTAWAWSGPADPLEYRSISNAATPALALCAAALKAKGENQ</sequence>